<dbReference type="EC" id="3.2.1.14" evidence="2"/>
<dbReference type="GO" id="GO:0008843">
    <property type="term" value="F:endochitinase activity"/>
    <property type="evidence" value="ECO:0007669"/>
    <property type="project" value="UniProtKB-EC"/>
</dbReference>
<dbReference type="PANTHER" id="PTHR11177">
    <property type="entry name" value="CHITINASE"/>
    <property type="match status" value="1"/>
</dbReference>
<dbReference type="Gene3D" id="3.10.50.10">
    <property type="match status" value="1"/>
</dbReference>
<dbReference type="SUPFAM" id="SSF54556">
    <property type="entry name" value="Chitinase insertion domain"/>
    <property type="match status" value="1"/>
</dbReference>
<dbReference type="PROSITE" id="PS51910">
    <property type="entry name" value="GH18_2"/>
    <property type="match status" value="1"/>
</dbReference>
<evidence type="ECO:0000313" key="5">
    <source>
        <dbReference type="EMBL" id="PWI73250.1"/>
    </source>
</evidence>
<dbReference type="GO" id="GO:0006032">
    <property type="term" value="P:chitin catabolic process"/>
    <property type="evidence" value="ECO:0007669"/>
    <property type="project" value="TreeGrafter"/>
</dbReference>
<accession>A0A2U3EFN1</accession>
<reference evidence="5 6" key="1">
    <citation type="journal article" date="2016" name="Front. Microbiol.">
        <title>Genome and transcriptome sequences reveal the specific parasitism of the nematophagous Purpureocillium lilacinum 36-1.</title>
        <authorList>
            <person name="Xie J."/>
            <person name="Li S."/>
            <person name="Mo C."/>
            <person name="Xiao X."/>
            <person name="Peng D."/>
            <person name="Wang G."/>
            <person name="Xiao Y."/>
        </authorList>
    </citation>
    <scope>NUCLEOTIDE SEQUENCE [LARGE SCALE GENOMIC DNA]</scope>
    <source>
        <strain evidence="5 6">36-1</strain>
    </source>
</reference>
<dbReference type="Gene3D" id="3.20.20.80">
    <property type="entry name" value="Glycosidases"/>
    <property type="match status" value="1"/>
</dbReference>
<evidence type="ECO:0000259" key="4">
    <source>
        <dbReference type="PROSITE" id="PS51910"/>
    </source>
</evidence>
<feature type="compositionally biased region" description="Basic and acidic residues" evidence="3">
    <location>
        <begin position="779"/>
        <end position="804"/>
    </location>
</feature>
<feature type="compositionally biased region" description="Low complexity" evidence="3">
    <location>
        <begin position="716"/>
        <end position="727"/>
    </location>
</feature>
<feature type="compositionally biased region" description="Basic and acidic residues" evidence="3">
    <location>
        <begin position="833"/>
        <end position="844"/>
    </location>
</feature>
<dbReference type="InterPro" id="IPR050314">
    <property type="entry name" value="Glycosyl_Hydrlase_18"/>
</dbReference>
<comment type="similarity">
    <text evidence="1">Belongs to the glycosyl hydrolase 18 family. Chitinase class V subfamily.</text>
</comment>
<evidence type="ECO:0000256" key="1">
    <source>
        <dbReference type="ARBA" id="ARBA00008682"/>
    </source>
</evidence>
<dbReference type="AlphaFoldDB" id="A0A2U3EFN1"/>
<evidence type="ECO:0000256" key="2">
    <source>
        <dbReference type="ARBA" id="ARBA00012729"/>
    </source>
</evidence>
<evidence type="ECO:0000256" key="3">
    <source>
        <dbReference type="SAM" id="MobiDB-lite"/>
    </source>
</evidence>
<organism evidence="5 6">
    <name type="scientific">Purpureocillium lilacinum</name>
    <name type="common">Paecilomyces lilacinus</name>
    <dbReference type="NCBI Taxonomy" id="33203"/>
    <lineage>
        <taxon>Eukaryota</taxon>
        <taxon>Fungi</taxon>
        <taxon>Dikarya</taxon>
        <taxon>Ascomycota</taxon>
        <taxon>Pezizomycotina</taxon>
        <taxon>Sordariomycetes</taxon>
        <taxon>Hypocreomycetidae</taxon>
        <taxon>Hypocreales</taxon>
        <taxon>Ophiocordycipitaceae</taxon>
        <taxon>Purpureocillium</taxon>
    </lineage>
</organism>
<feature type="region of interest" description="Disordered" evidence="3">
    <location>
        <begin position="572"/>
        <end position="626"/>
    </location>
</feature>
<feature type="compositionally biased region" description="Polar residues" evidence="3">
    <location>
        <begin position="589"/>
        <end position="606"/>
    </location>
</feature>
<feature type="region of interest" description="Disordered" evidence="3">
    <location>
        <begin position="645"/>
        <end position="673"/>
    </location>
</feature>
<dbReference type="InterPro" id="IPR011583">
    <property type="entry name" value="Chitinase_II/V-like_cat"/>
</dbReference>
<dbReference type="Proteomes" id="UP000245956">
    <property type="component" value="Unassembled WGS sequence"/>
</dbReference>
<feature type="region of interest" description="Disordered" evidence="3">
    <location>
        <begin position="406"/>
        <end position="436"/>
    </location>
</feature>
<dbReference type="GO" id="GO:0005576">
    <property type="term" value="C:extracellular region"/>
    <property type="evidence" value="ECO:0007669"/>
    <property type="project" value="TreeGrafter"/>
</dbReference>
<dbReference type="GO" id="GO:0008061">
    <property type="term" value="F:chitin binding"/>
    <property type="evidence" value="ECO:0007669"/>
    <property type="project" value="InterPro"/>
</dbReference>
<evidence type="ECO:0000313" key="6">
    <source>
        <dbReference type="Proteomes" id="UP000245956"/>
    </source>
</evidence>
<dbReference type="Pfam" id="PF00704">
    <property type="entry name" value="Glyco_hydro_18"/>
    <property type="match status" value="1"/>
</dbReference>
<proteinExistence type="inferred from homology"/>
<dbReference type="SUPFAM" id="SSF51445">
    <property type="entry name" value="(Trans)glycosidases"/>
    <property type="match status" value="1"/>
</dbReference>
<dbReference type="InterPro" id="IPR029070">
    <property type="entry name" value="Chitinase_insertion_sf"/>
</dbReference>
<name>A0A2U3EFN1_PURLI</name>
<gene>
    <name evidence="5" type="ORF">PCL_10265</name>
</gene>
<feature type="domain" description="GH18" evidence="4">
    <location>
        <begin position="2"/>
        <end position="340"/>
    </location>
</feature>
<dbReference type="InterPro" id="IPR001223">
    <property type="entry name" value="Glyco_hydro18_cat"/>
</dbReference>
<dbReference type="PANTHER" id="PTHR11177:SF228">
    <property type="entry name" value="CHITINASE"/>
    <property type="match status" value="1"/>
</dbReference>
<feature type="compositionally biased region" description="Basic and acidic residues" evidence="3">
    <location>
        <begin position="733"/>
        <end position="744"/>
    </location>
</feature>
<feature type="region of interest" description="Disordered" evidence="3">
    <location>
        <begin position="715"/>
        <end position="761"/>
    </location>
</feature>
<comment type="caution">
    <text evidence="5">The sequence shown here is derived from an EMBL/GenBank/DDBJ whole genome shotgun (WGS) entry which is preliminary data.</text>
</comment>
<sequence length="844" mass="89640">MYTNAVYFPNSRIYQGDTPGMLNYSCINRVYYAYASVAPDGGVFLSDEWADATAPVDGVQGGLGSLMHLKQRHPHLQVLLSIGGPAACEIYPVVAGDSLLRDNFARSALGLVEASGLDGIDIAWEYPSDAEQGYNFLALLATVRLHFSSERYTLTAALPASKAILQFLDLGQAAQYLDFINLIAYDFFGPWSPKTGHHSQLYAMSRDETSAASGVAHAMAQGFPAQGILLGIATHGRSFLHASGPGQKFRGGGGDDGAFEYNQLPRRGCKETVDKRHVAAQCVGADGGFVTYDNPETVKTKVGFCKQKGLGGLYYWNAPADARDSSRSLIAAGFRALHSSIAVCFPMSGKYCSTKDLPRQENGAALLDEAGNMFSRGSAGADRSTLTSPCLGIVLAGTRYAKARALQPSGMPGPEEGFLDPEQPGSKNGDGARDHDVSTSLELQLAAESEATQCGCVESLMIPDESSAFSGRLCQFRGSRRELGEVAECAVRAVTARAAHSTGVGRVWSPAGYLPTRPTAIRRCGLPVARNSPLLVRIGALGSLQPSRGDIDCDDTPARTKHARRAARATLASAVRLHRPEAVSPSADGGSTQVTATSPTAPQQVQPHHDAPASAAPQPPPLEPLFTLLTNTTSNATVHPRVQYIFSDDDPSPLSNQDAALQPPVDAGGGTTGAQHRTVVVDLAPSADNSRWTVAWASSMSHDFAVTGSSIAVQQSGSDASDGSAGAPVLRIEGVEREPVDPRGESLPGSSSGSATVGREDVEGLADEFRRRMGVLRKVVGEGERRREAVAKQHEEARRQHEQQHQQPQEQQHPEDATEDGRRLSHGTTARRASHDDGDITKTG</sequence>
<protein>
    <recommendedName>
        <fullName evidence="2">chitinase</fullName>
        <ecNumber evidence="2">3.2.1.14</ecNumber>
    </recommendedName>
</protein>
<dbReference type="EMBL" id="LCWV01000005">
    <property type="protein sequence ID" value="PWI73250.1"/>
    <property type="molecule type" value="Genomic_DNA"/>
</dbReference>
<dbReference type="SMART" id="SM00636">
    <property type="entry name" value="Glyco_18"/>
    <property type="match status" value="1"/>
</dbReference>
<feature type="region of interest" description="Disordered" evidence="3">
    <location>
        <begin position="775"/>
        <end position="844"/>
    </location>
</feature>
<dbReference type="GO" id="GO:0005975">
    <property type="term" value="P:carbohydrate metabolic process"/>
    <property type="evidence" value="ECO:0007669"/>
    <property type="project" value="InterPro"/>
</dbReference>
<feature type="compositionally biased region" description="Basic and acidic residues" evidence="3">
    <location>
        <begin position="812"/>
        <end position="823"/>
    </location>
</feature>
<dbReference type="InterPro" id="IPR017853">
    <property type="entry name" value="GH"/>
</dbReference>